<comment type="caution">
    <text evidence="2">The sequence shown here is derived from an EMBL/GenBank/DDBJ whole genome shotgun (WGS) entry which is preliminary data.</text>
</comment>
<evidence type="ECO:0000313" key="3">
    <source>
        <dbReference type="Proteomes" id="UP001243989"/>
    </source>
</evidence>
<reference evidence="2" key="1">
    <citation type="submission" date="2021-06" db="EMBL/GenBank/DDBJ databases">
        <title>Comparative genomics, transcriptomics and evolutionary studies reveal genomic signatures of adaptation to plant cell wall in hemibiotrophic fungi.</title>
        <authorList>
            <consortium name="DOE Joint Genome Institute"/>
            <person name="Baroncelli R."/>
            <person name="Diaz J.F."/>
            <person name="Benocci T."/>
            <person name="Peng M."/>
            <person name="Battaglia E."/>
            <person name="Haridas S."/>
            <person name="Andreopoulos W."/>
            <person name="Labutti K."/>
            <person name="Pangilinan J."/>
            <person name="Floch G.L."/>
            <person name="Makela M.R."/>
            <person name="Henrissat B."/>
            <person name="Grigoriev I.V."/>
            <person name="Crouch J.A."/>
            <person name="De Vries R.P."/>
            <person name="Sukno S.A."/>
            <person name="Thon M.R."/>
        </authorList>
    </citation>
    <scope>NUCLEOTIDE SEQUENCE</scope>
    <source>
        <strain evidence="2">CBS 102054</strain>
    </source>
</reference>
<proteinExistence type="predicted"/>
<feature type="region of interest" description="Disordered" evidence="1">
    <location>
        <begin position="53"/>
        <end position="72"/>
    </location>
</feature>
<dbReference type="RefSeq" id="XP_060438940.1">
    <property type="nucleotide sequence ID" value="XM_060593010.1"/>
</dbReference>
<organism evidence="2 3">
    <name type="scientific">Colletotrichum phormii</name>
    <dbReference type="NCBI Taxonomy" id="359342"/>
    <lineage>
        <taxon>Eukaryota</taxon>
        <taxon>Fungi</taxon>
        <taxon>Dikarya</taxon>
        <taxon>Ascomycota</taxon>
        <taxon>Pezizomycotina</taxon>
        <taxon>Sordariomycetes</taxon>
        <taxon>Hypocreomycetidae</taxon>
        <taxon>Glomerellales</taxon>
        <taxon>Glomerellaceae</taxon>
        <taxon>Colletotrichum</taxon>
        <taxon>Colletotrichum acutatum species complex</taxon>
    </lineage>
</organism>
<accession>A0AAI9ZG28</accession>
<evidence type="ECO:0000256" key="1">
    <source>
        <dbReference type="SAM" id="MobiDB-lite"/>
    </source>
</evidence>
<dbReference type="EMBL" id="JAHMHQ010000032">
    <property type="protein sequence ID" value="KAK1622945.1"/>
    <property type="molecule type" value="Genomic_DNA"/>
</dbReference>
<dbReference type="AlphaFoldDB" id="A0AAI9ZG28"/>
<sequence>MASHNGTWRSARYSRPFSRVKRCHMRRGLENSNLLRSARHFHFEKVNVPLRHQRRPSARQAEGISRPSSPNVSRIRLTMPAVYMPLAGIMSAINPPGQAREKYLCRIATKSDYDYESTRVVDDQTSAARKSSCRKRPQLDIKLLDRMQPLDRRT</sequence>
<evidence type="ECO:0000313" key="2">
    <source>
        <dbReference type="EMBL" id="KAK1622945.1"/>
    </source>
</evidence>
<gene>
    <name evidence="2" type="ORF">BDP81DRAFT_454953</name>
</gene>
<protein>
    <submittedName>
        <fullName evidence="2">Uncharacterized protein</fullName>
    </submittedName>
</protein>
<dbReference type="Proteomes" id="UP001243989">
    <property type="component" value="Unassembled WGS sequence"/>
</dbReference>
<dbReference type="GeneID" id="85477872"/>
<name>A0AAI9ZG28_9PEZI</name>
<keyword evidence="3" id="KW-1185">Reference proteome</keyword>